<reference evidence="1 2" key="1">
    <citation type="submission" date="2020-11" db="EMBL/GenBank/DDBJ databases">
        <title>Enhanced detection system for hospital associated transmission using whole genome sequencing surveillance.</title>
        <authorList>
            <person name="Harrison L.H."/>
            <person name="Van Tyne D."/>
            <person name="Marsh J.W."/>
            <person name="Griffith M.P."/>
            <person name="Snyder D.J."/>
            <person name="Cooper V.S."/>
            <person name="Mustapha M."/>
        </authorList>
    </citation>
    <scope>NUCLEOTIDE SEQUENCE [LARGE SCALE GENOMIC DNA]</scope>
    <source>
        <strain evidence="1 2">PR00075</strain>
    </source>
</reference>
<keyword evidence="2" id="KW-1185">Reference proteome</keyword>
<sequence length="155" mass="18474">MMDIKDGSILLNFISKLDELEWKKYQQRYPYILIDNKLKKIDHSSYPPFTSFRFKNENLKVINILNQAINSYQGDVEWILISTKREYCNGVNHCILTKYVQDMKKTNKITVPIDSYISKIMPQFGPIAYNDLINLTKHIERFFIENNYNFKGNYN</sequence>
<accession>A0ABS0ITU9</accession>
<evidence type="ECO:0000313" key="1">
    <source>
        <dbReference type="EMBL" id="MBG2879457.1"/>
    </source>
</evidence>
<comment type="caution">
    <text evidence="1">The sequence shown here is derived from an EMBL/GenBank/DDBJ whole genome shotgun (WGS) entry which is preliminary data.</text>
</comment>
<proteinExistence type="predicted"/>
<dbReference type="Proteomes" id="UP000614721">
    <property type="component" value="Unassembled WGS sequence"/>
</dbReference>
<gene>
    <name evidence="1" type="ORF">I4902_09275</name>
</gene>
<dbReference type="RefSeq" id="WP_196568700.1">
    <property type="nucleotide sequence ID" value="NZ_JADRYY010000043.1"/>
</dbReference>
<organism evidence="1 2">
    <name type="scientific">Proteus alimentorum</name>
    <dbReference type="NCBI Taxonomy" id="1973495"/>
    <lineage>
        <taxon>Bacteria</taxon>
        <taxon>Pseudomonadati</taxon>
        <taxon>Pseudomonadota</taxon>
        <taxon>Gammaproteobacteria</taxon>
        <taxon>Enterobacterales</taxon>
        <taxon>Morganellaceae</taxon>
        <taxon>Proteus</taxon>
    </lineage>
</organism>
<evidence type="ECO:0000313" key="2">
    <source>
        <dbReference type="Proteomes" id="UP000614721"/>
    </source>
</evidence>
<protein>
    <submittedName>
        <fullName evidence="1">Uncharacterized protein</fullName>
    </submittedName>
</protein>
<dbReference type="EMBL" id="JADSJP010000012">
    <property type="protein sequence ID" value="MBG2879457.1"/>
    <property type="molecule type" value="Genomic_DNA"/>
</dbReference>
<name>A0ABS0ITU9_9GAMM</name>